<evidence type="ECO:0000313" key="3">
    <source>
        <dbReference type="Proteomes" id="UP000230750"/>
    </source>
</evidence>
<feature type="compositionally biased region" description="Acidic residues" evidence="1">
    <location>
        <begin position="20"/>
        <end position="30"/>
    </location>
</feature>
<protein>
    <submittedName>
        <fullName evidence="2">Uncharacterized protein</fullName>
    </submittedName>
</protein>
<comment type="caution">
    <text evidence="2">The sequence shown here is derived from an EMBL/GenBank/DDBJ whole genome shotgun (WGS) entry which is preliminary data.</text>
</comment>
<feature type="region of interest" description="Disordered" evidence="1">
    <location>
        <begin position="1"/>
        <end position="35"/>
    </location>
</feature>
<proteinExistence type="predicted"/>
<dbReference type="AlphaFoldDB" id="A0A2G8LCR6"/>
<accession>A0A2G8LCR6</accession>
<name>A0A2G8LCR6_STIJA</name>
<organism evidence="2 3">
    <name type="scientific">Stichopus japonicus</name>
    <name type="common">Sea cucumber</name>
    <dbReference type="NCBI Taxonomy" id="307972"/>
    <lineage>
        <taxon>Eukaryota</taxon>
        <taxon>Metazoa</taxon>
        <taxon>Echinodermata</taxon>
        <taxon>Eleutherozoa</taxon>
        <taxon>Echinozoa</taxon>
        <taxon>Holothuroidea</taxon>
        <taxon>Aspidochirotacea</taxon>
        <taxon>Aspidochirotida</taxon>
        <taxon>Stichopodidae</taxon>
        <taxon>Apostichopus</taxon>
    </lineage>
</organism>
<sequence>MHCGRNDPCTKSFQKRKNVEEDDNPPDEGELQPFPSVGEAAMKAAGICPDSLAAESFNVDNIKPPVYDEPLPPLRWNHSTPQDQMGSRLDILLSIKTSEPLTVIPSCIIYMNYYENVNSNAAVSLMLKTFVSSVFWLFSSPPHLHPCGIQNPHLSNFFAGPNSKSSFRSKRDSPVFEETLLSFVDTWLLTASSGDDDGSFLLQPTLFNFLSVMKTKV</sequence>
<gene>
    <name evidence="2" type="ORF">BSL78_05028</name>
</gene>
<keyword evidence="3" id="KW-1185">Reference proteome</keyword>
<reference evidence="2 3" key="1">
    <citation type="journal article" date="2017" name="PLoS Biol.">
        <title>The sea cucumber genome provides insights into morphological evolution and visceral regeneration.</title>
        <authorList>
            <person name="Zhang X."/>
            <person name="Sun L."/>
            <person name="Yuan J."/>
            <person name="Sun Y."/>
            <person name="Gao Y."/>
            <person name="Zhang L."/>
            <person name="Li S."/>
            <person name="Dai H."/>
            <person name="Hamel J.F."/>
            <person name="Liu C."/>
            <person name="Yu Y."/>
            <person name="Liu S."/>
            <person name="Lin W."/>
            <person name="Guo K."/>
            <person name="Jin S."/>
            <person name="Xu P."/>
            <person name="Storey K.B."/>
            <person name="Huan P."/>
            <person name="Zhang T."/>
            <person name="Zhou Y."/>
            <person name="Zhang J."/>
            <person name="Lin C."/>
            <person name="Li X."/>
            <person name="Xing L."/>
            <person name="Huo D."/>
            <person name="Sun M."/>
            <person name="Wang L."/>
            <person name="Mercier A."/>
            <person name="Li F."/>
            <person name="Yang H."/>
            <person name="Xiang J."/>
        </authorList>
    </citation>
    <scope>NUCLEOTIDE SEQUENCE [LARGE SCALE GENOMIC DNA]</scope>
    <source>
        <strain evidence="2">Shaxun</strain>
        <tissue evidence="2">Muscle</tissue>
    </source>
</reference>
<dbReference type="Proteomes" id="UP000230750">
    <property type="component" value="Unassembled WGS sequence"/>
</dbReference>
<evidence type="ECO:0000313" key="2">
    <source>
        <dbReference type="EMBL" id="PIK58049.1"/>
    </source>
</evidence>
<evidence type="ECO:0000256" key="1">
    <source>
        <dbReference type="SAM" id="MobiDB-lite"/>
    </source>
</evidence>
<dbReference type="EMBL" id="MRZV01000124">
    <property type="protein sequence ID" value="PIK58049.1"/>
    <property type="molecule type" value="Genomic_DNA"/>
</dbReference>